<sequence>MYNQMAKIYDYFMAEVPYHQWVDFYETFTINHSNPSVLDLGCGTGEMSFRLESTAGKVVGIDLSEEMIEQANNKKPETSSVMFEQANLVQLSLDEQFDVIVSFLDVLNYITDQNQVKESFQRIKNHLKPGGTFLFDVHSLKHMNQLIADEIYSYITDELSYVWFCLPGQEKGEVHYDLTFFVAENDGRYKRFDEEHTQRTFLVHQYKQWLEQVGFSNVRVYADFNFFEESEEGDRLFFVCEAQ</sequence>
<keyword evidence="2" id="KW-0808">Transferase</keyword>
<dbReference type="AlphaFoldDB" id="A0A941CSZ2"/>
<reference evidence="2 3" key="1">
    <citation type="submission" date="2021-04" db="EMBL/GenBank/DDBJ databases">
        <title>Allobacillus sp. nov. SKP8-2 isolated from shrimp paste.</title>
        <authorList>
            <person name="Tanasupawat S."/>
            <person name="Yiamsombat S."/>
            <person name="Kanchanasin P."/>
            <person name="Kuncharoen N."/>
        </authorList>
    </citation>
    <scope>NUCLEOTIDE SEQUENCE [LARGE SCALE GENOMIC DNA]</scope>
    <source>
        <strain evidence="2 3">SKP8-2</strain>
    </source>
</reference>
<dbReference type="Pfam" id="PF13847">
    <property type="entry name" value="Methyltransf_31"/>
    <property type="match status" value="1"/>
</dbReference>
<protein>
    <submittedName>
        <fullName evidence="2">Methyltransferase domain-containing protein</fullName>
    </submittedName>
</protein>
<dbReference type="InterPro" id="IPR025714">
    <property type="entry name" value="Methyltranfer_dom"/>
</dbReference>
<dbReference type="SUPFAM" id="SSF53335">
    <property type="entry name" value="S-adenosyl-L-methionine-dependent methyltransferases"/>
    <property type="match status" value="1"/>
</dbReference>
<dbReference type="CDD" id="cd02440">
    <property type="entry name" value="AdoMet_MTases"/>
    <property type="match status" value="1"/>
</dbReference>
<dbReference type="GO" id="GO:0008168">
    <property type="term" value="F:methyltransferase activity"/>
    <property type="evidence" value="ECO:0007669"/>
    <property type="project" value="UniProtKB-KW"/>
</dbReference>
<accession>A0A941CSZ2</accession>
<dbReference type="Gene3D" id="2.20.25.110">
    <property type="entry name" value="S-adenosyl-L-methionine-dependent methyltransferases"/>
    <property type="match status" value="1"/>
</dbReference>
<evidence type="ECO:0000259" key="1">
    <source>
        <dbReference type="Pfam" id="PF13847"/>
    </source>
</evidence>
<dbReference type="InterPro" id="IPR029063">
    <property type="entry name" value="SAM-dependent_MTases_sf"/>
</dbReference>
<feature type="domain" description="Methyltransferase" evidence="1">
    <location>
        <begin position="32"/>
        <end position="158"/>
    </location>
</feature>
<evidence type="ECO:0000313" key="3">
    <source>
        <dbReference type="Proteomes" id="UP000675431"/>
    </source>
</evidence>
<keyword evidence="2" id="KW-0489">Methyltransferase</keyword>
<gene>
    <name evidence="2" type="ORF">KC820_04190</name>
</gene>
<organism evidence="2 3">
    <name type="scientific">Allobacillus saliphilus</name>
    <dbReference type="NCBI Taxonomy" id="2912308"/>
    <lineage>
        <taxon>Bacteria</taxon>
        <taxon>Bacillati</taxon>
        <taxon>Bacillota</taxon>
        <taxon>Bacilli</taxon>
        <taxon>Bacillales</taxon>
        <taxon>Bacillaceae</taxon>
        <taxon>Allobacillus</taxon>
    </lineage>
</organism>
<proteinExistence type="predicted"/>
<name>A0A941CSZ2_9BACI</name>
<dbReference type="GO" id="GO:0032259">
    <property type="term" value="P:methylation"/>
    <property type="evidence" value="ECO:0007669"/>
    <property type="project" value="UniProtKB-KW"/>
</dbReference>
<keyword evidence="3" id="KW-1185">Reference proteome</keyword>
<dbReference type="Gene3D" id="3.40.50.150">
    <property type="entry name" value="Vaccinia Virus protein VP39"/>
    <property type="match status" value="1"/>
</dbReference>
<dbReference type="EMBL" id="JAGSIE010000010">
    <property type="protein sequence ID" value="MBR7553352.1"/>
    <property type="molecule type" value="Genomic_DNA"/>
</dbReference>
<comment type="caution">
    <text evidence="2">The sequence shown here is derived from an EMBL/GenBank/DDBJ whole genome shotgun (WGS) entry which is preliminary data.</text>
</comment>
<dbReference type="PANTHER" id="PTHR43861">
    <property type="entry name" value="TRANS-ACONITATE 2-METHYLTRANSFERASE-RELATED"/>
    <property type="match status" value="1"/>
</dbReference>
<evidence type="ECO:0000313" key="2">
    <source>
        <dbReference type="EMBL" id="MBR7553352.1"/>
    </source>
</evidence>
<dbReference type="Proteomes" id="UP000675431">
    <property type="component" value="Unassembled WGS sequence"/>
</dbReference>